<dbReference type="InterPro" id="IPR050863">
    <property type="entry name" value="CenT-Element_Derived"/>
</dbReference>
<feature type="domain" description="DDE-1" evidence="1">
    <location>
        <begin position="109"/>
        <end position="241"/>
    </location>
</feature>
<dbReference type="PANTHER" id="PTHR19303">
    <property type="entry name" value="TRANSPOSON"/>
    <property type="match status" value="1"/>
</dbReference>
<reference evidence="2 3" key="1">
    <citation type="submission" date="2023-11" db="EMBL/GenBank/DDBJ databases">
        <authorList>
            <person name="Hedman E."/>
            <person name="Englund M."/>
            <person name="Stromberg M."/>
            <person name="Nyberg Akerstrom W."/>
            <person name="Nylinder S."/>
            <person name="Jareborg N."/>
            <person name="Kallberg Y."/>
            <person name="Kronander E."/>
        </authorList>
    </citation>
    <scope>NUCLEOTIDE SEQUENCE [LARGE SCALE GENOMIC DNA]</scope>
</reference>
<comment type="caution">
    <text evidence="2">The sequence shown here is derived from an EMBL/GenBank/DDBJ whole genome shotgun (WGS) entry which is preliminary data.</text>
</comment>
<dbReference type="EMBL" id="CAVLGL010000115">
    <property type="protein sequence ID" value="CAK1600155.1"/>
    <property type="molecule type" value="Genomic_DNA"/>
</dbReference>
<keyword evidence="3" id="KW-1185">Reference proteome</keyword>
<dbReference type="InterPro" id="IPR004875">
    <property type="entry name" value="DDE_SF_endonuclease_dom"/>
</dbReference>
<evidence type="ECO:0000313" key="2">
    <source>
        <dbReference type="EMBL" id="CAK1600155.1"/>
    </source>
</evidence>
<dbReference type="PANTHER" id="PTHR19303:SF74">
    <property type="entry name" value="POGO TRANSPOSABLE ELEMENT WITH KRAB DOMAIN"/>
    <property type="match status" value="1"/>
</dbReference>
<name>A0AAV1LXJ3_9NEOP</name>
<dbReference type="GO" id="GO:0003677">
    <property type="term" value="F:DNA binding"/>
    <property type="evidence" value="ECO:0007669"/>
    <property type="project" value="TreeGrafter"/>
</dbReference>
<organism evidence="2 3">
    <name type="scientific">Parnassius mnemosyne</name>
    <name type="common">clouded apollo</name>
    <dbReference type="NCBI Taxonomy" id="213953"/>
    <lineage>
        <taxon>Eukaryota</taxon>
        <taxon>Metazoa</taxon>
        <taxon>Ecdysozoa</taxon>
        <taxon>Arthropoda</taxon>
        <taxon>Hexapoda</taxon>
        <taxon>Insecta</taxon>
        <taxon>Pterygota</taxon>
        <taxon>Neoptera</taxon>
        <taxon>Endopterygota</taxon>
        <taxon>Lepidoptera</taxon>
        <taxon>Glossata</taxon>
        <taxon>Ditrysia</taxon>
        <taxon>Papilionoidea</taxon>
        <taxon>Papilionidae</taxon>
        <taxon>Parnassiinae</taxon>
        <taxon>Parnassini</taxon>
        <taxon>Parnassius</taxon>
        <taxon>Driopa</taxon>
    </lineage>
</organism>
<dbReference type="GO" id="GO:0005634">
    <property type="term" value="C:nucleus"/>
    <property type="evidence" value="ECO:0007669"/>
    <property type="project" value="TreeGrafter"/>
</dbReference>
<dbReference type="AlphaFoldDB" id="A0AAV1LXJ3"/>
<sequence>MGSNISLTLKKKEASKDWVQGFLSRHPELSIQKPKNTSAARAAGFNKQAVEQFFNFLGNVYDEHKLSPDRIYNCDETGVSVVPKTKSKIIARKSRKQVGSITSAERGTTITIEICFSASGQYMPPMMVFPRKRMDPQLMLNAAPGFWDVCSDSGWMTAELFLGWFKKFVEFSGATVDRPVLLLLDGHSTHTQNLDVINETRSNGVIIFCFPPHTSHRLQVADVAYMKPLSTYYDHQITAWLRSHPGGGNCPASSRDFW</sequence>
<dbReference type="Proteomes" id="UP001314205">
    <property type="component" value="Unassembled WGS sequence"/>
</dbReference>
<evidence type="ECO:0000259" key="1">
    <source>
        <dbReference type="Pfam" id="PF03184"/>
    </source>
</evidence>
<evidence type="ECO:0000313" key="3">
    <source>
        <dbReference type="Proteomes" id="UP001314205"/>
    </source>
</evidence>
<dbReference type="Pfam" id="PF03184">
    <property type="entry name" value="DDE_1"/>
    <property type="match status" value="1"/>
</dbReference>
<proteinExistence type="predicted"/>
<accession>A0AAV1LXJ3</accession>
<gene>
    <name evidence="2" type="ORF">PARMNEM_LOCUS18946</name>
</gene>
<protein>
    <recommendedName>
        <fullName evidence="1">DDE-1 domain-containing protein</fullName>
    </recommendedName>
</protein>